<accession>D1AV87</accession>
<evidence type="ECO:0000256" key="1">
    <source>
        <dbReference type="SAM" id="Phobius"/>
    </source>
</evidence>
<feature type="transmembrane region" description="Helical" evidence="1">
    <location>
        <begin position="43"/>
        <end position="63"/>
    </location>
</feature>
<reference evidence="2 3" key="1">
    <citation type="journal article" date="2009" name="Stand. Genomic Sci.">
        <title>Complete genome sequence of Streptobacillus moniliformis type strain (9901T).</title>
        <authorList>
            <person name="Nolan M."/>
            <person name="Gronow S."/>
            <person name="Lapidus A."/>
            <person name="Ivanova N."/>
            <person name="Copeland A."/>
            <person name="Lucas S."/>
            <person name="Del Rio T.G."/>
            <person name="Chen F."/>
            <person name="Tice H."/>
            <person name="Pitluck S."/>
            <person name="Cheng J.F."/>
            <person name="Sims D."/>
            <person name="Meincke L."/>
            <person name="Bruce D."/>
            <person name="Goodwin L."/>
            <person name="Brettin T."/>
            <person name="Han C."/>
            <person name="Detter J.C."/>
            <person name="Ovchinikova G."/>
            <person name="Pati A."/>
            <person name="Mavromatis K."/>
            <person name="Mikhailova N."/>
            <person name="Chen A."/>
            <person name="Palaniappan K."/>
            <person name="Land M."/>
            <person name="Hauser L."/>
            <person name="Chang Y.J."/>
            <person name="Jeffries C.D."/>
            <person name="Rohde M."/>
            <person name="Sproer C."/>
            <person name="Goker M."/>
            <person name="Bristow J."/>
            <person name="Eisen J.A."/>
            <person name="Markowitz V."/>
            <person name="Hugenholtz P."/>
            <person name="Kyrpides N.C."/>
            <person name="Klenk H.P."/>
            <person name="Chain P."/>
        </authorList>
    </citation>
    <scope>NUCLEOTIDE SEQUENCE [LARGE SCALE GENOMIC DNA]</scope>
    <source>
        <strain evidence="3">ATCC 14647 / DSM 12112 / NCTC 10651 / 9901</strain>
    </source>
</reference>
<proteinExistence type="predicted"/>
<sequence length="133" mass="15018">MEKFIKKIETKYLILLGVLFLSTLALADTNKVSVVGFDKAATYFVSVFGFVKFLGYISASIYFIFKLLEFITSQQWDQLLKSFLIFAVIVGAIYGISSIVKILGGTTVNENVKKIKIVELEKIKFLGEDNERK</sequence>
<dbReference type="GeneID" id="29673824"/>
<protein>
    <submittedName>
        <fullName evidence="2">Uncharacterized protein</fullName>
    </submittedName>
</protein>
<organism evidence="2 3">
    <name type="scientific">Streptobacillus moniliformis (strain ATCC 14647 / DSM 12112 / NCTC 10651 / 9901)</name>
    <dbReference type="NCBI Taxonomy" id="519441"/>
    <lineage>
        <taxon>Bacteria</taxon>
        <taxon>Fusobacteriati</taxon>
        <taxon>Fusobacteriota</taxon>
        <taxon>Fusobacteriia</taxon>
        <taxon>Fusobacteriales</taxon>
        <taxon>Leptotrichiaceae</taxon>
        <taxon>Streptobacillus</taxon>
    </lineage>
</organism>
<dbReference type="HOGENOM" id="CLU_160742_0_0_0"/>
<feature type="transmembrane region" description="Helical" evidence="1">
    <location>
        <begin position="83"/>
        <end position="104"/>
    </location>
</feature>
<dbReference type="Proteomes" id="UP000002072">
    <property type="component" value="Chromosome"/>
</dbReference>
<evidence type="ECO:0000313" key="3">
    <source>
        <dbReference type="Proteomes" id="UP000002072"/>
    </source>
</evidence>
<dbReference type="EMBL" id="CP001779">
    <property type="protein sequence ID" value="ACZ01647.1"/>
    <property type="molecule type" value="Genomic_DNA"/>
</dbReference>
<keyword evidence="1" id="KW-0472">Membrane</keyword>
<keyword evidence="1" id="KW-0812">Transmembrane</keyword>
<keyword evidence="3" id="KW-1185">Reference proteome</keyword>
<name>D1AV87_STRM9</name>
<dbReference type="AlphaFoldDB" id="D1AV87"/>
<dbReference type="KEGG" id="smf:Smon_1192"/>
<keyword evidence="1" id="KW-1133">Transmembrane helix</keyword>
<dbReference type="STRING" id="519441.Smon_1192"/>
<dbReference type="RefSeq" id="WP_012859194.1">
    <property type="nucleotide sequence ID" value="NC_013515.1"/>
</dbReference>
<gene>
    <name evidence="2" type="ordered locus">Smon_1192</name>
</gene>
<evidence type="ECO:0000313" key="2">
    <source>
        <dbReference type="EMBL" id="ACZ01647.1"/>
    </source>
</evidence>